<name>A0ACA9PLZ1_9GLOM</name>
<evidence type="ECO:0000313" key="1">
    <source>
        <dbReference type="EMBL" id="CAG8710794.1"/>
    </source>
</evidence>
<comment type="caution">
    <text evidence="1">The sequence shown here is derived from an EMBL/GenBank/DDBJ whole genome shotgun (WGS) entry which is preliminary data.</text>
</comment>
<sequence>MTLKRKREEEQAVDNAEDNRIRTNSHDQQSEATLAPSSKSKSGSKSKQKLREGTARSKDAKNGSESTPHEGKPAKQKLQNKKIPSKIPFKPRPKIVKLAPHRPYPTVPTSSNATGPKSKRAEGGNKICVTRKTNLGAYLSQCKDVFIKGGHKELFLSAMGAAIPHAVMLATSLPGILPFSPEEIKTSVKTGSVSVMDEVIPMDEDEEGGTQTRNKATIEIVIRVRSGLPDPSARRATTISEDSFSD</sequence>
<proteinExistence type="predicted"/>
<protein>
    <submittedName>
        <fullName evidence="1">12046_t:CDS:1</fullName>
    </submittedName>
</protein>
<keyword evidence="2" id="KW-1185">Reference proteome</keyword>
<organism evidence="1 2">
    <name type="scientific">Acaulospora colombiana</name>
    <dbReference type="NCBI Taxonomy" id="27376"/>
    <lineage>
        <taxon>Eukaryota</taxon>
        <taxon>Fungi</taxon>
        <taxon>Fungi incertae sedis</taxon>
        <taxon>Mucoromycota</taxon>
        <taxon>Glomeromycotina</taxon>
        <taxon>Glomeromycetes</taxon>
        <taxon>Diversisporales</taxon>
        <taxon>Acaulosporaceae</taxon>
        <taxon>Acaulospora</taxon>
    </lineage>
</organism>
<dbReference type="Proteomes" id="UP000789525">
    <property type="component" value="Unassembled WGS sequence"/>
</dbReference>
<reference evidence="1" key="1">
    <citation type="submission" date="2021-06" db="EMBL/GenBank/DDBJ databases">
        <authorList>
            <person name="Kallberg Y."/>
            <person name="Tangrot J."/>
            <person name="Rosling A."/>
        </authorList>
    </citation>
    <scope>NUCLEOTIDE SEQUENCE</scope>
    <source>
        <strain evidence="1">CL356</strain>
    </source>
</reference>
<dbReference type="EMBL" id="CAJVPT010035247">
    <property type="protein sequence ID" value="CAG8710794.1"/>
    <property type="molecule type" value="Genomic_DNA"/>
</dbReference>
<accession>A0ACA9PLZ1</accession>
<gene>
    <name evidence="1" type="ORF">ACOLOM_LOCUS10660</name>
</gene>
<evidence type="ECO:0000313" key="2">
    <source>
        <dbReference type="Proteomes" id="UP000789525"/>
    </source>
</evidence>